<feature type="transmembrane region" description="Helical" evidence="6">
    <location>
        <begin position="499"/>
        <end position="521"/>
    </location>
</feature>
<feature type="transmembrane region" description="Helical" evidence="6">
    <location>
        <begin position="459"/>
        <end position="479"/>
    </location>
</feature>
<evidence type="ECO:0000313" key="9">
    <source>
        <dbReference type="Proteomes" id="UP000799750"/>
    </source>
</evidence>
<evidence type="ECO:0000256" key="1">
    <source>
        <dbReference type="ARBA" id="ARBA00004141"/>
    </source>
</evidence>
<feature type="domain" description="Major facilitator superfamily (MFS) profile" evidence="7">
    <location>
        <begin position="61"/>
        <end position="523"/>
    </location>
</feature>
<protein>
    <submittedName>
        <fullName evidence="8">MFS general substrate transporter</fullName>
    </submittedName>
</protein>
<dbReference type="AlphaFoldDB" id="A0A6A6QLN5"/>
<evidence type="ECO:0000256" key="4">
    <source>
        <dbReference type="ARBA" id="ARBA00023136"/>
    </source>
</evidence>
<dbReference type="PROSITE" id="PS50850">
    <property type="entry name" value="MFS"/>
    <property type="match status" value="1"/>
</dbReference>
<comment type="subcellular location">
    <subcellularLocation>
        <location evidence="1">Membrane</location>
        <topology evidence="1">Multi-pass membrane protein</topology>
    </subcellularLocation>
</comment>
<feature type="transmembrane region" description="Helical" evidence="6">
    <location>
        <begin position="287"/>
        <end position="309"/>
    </location>
</feature>
<feature type="region of interest" description="Disordered" evidence="5">
    <location>
        <begin position="26"/>
        <end position="54"/>
    </location>
</feature>
<keyword evidence="4 6" id="KW-0472">Membrane</keyword>
<dbReference type="Pfam" id="PF07690">
    <property type="entry name" value="MFS_1"/>
    <property type="match status" value="1"/>
</dbReference>
<dbReference type="PANTHER" id="PTHR42718">
    <property type="entry name" value="MAJOR FACILITATOR SUPERFAMILY MULTIDRUG TRANSPORTER MFSC"/>
    <property type="match status" value="1"/>
</dbReference>
<feature type="transmembrane region" description="Helical" evidence="6">
    <location>
        <begin position="425"/>
        <end position="447"/>
    </location>
</feature>
<sequence length="559" mass="60278">MPLSIPRYRPLCARLSRLGGFVREWPRKPTSETSTTAPTWDEEASSISQNDAGSPLRRPFNSSLAEFGFCFAVCGSQALAEYLLTGAGQIFDSVADDFHSSTTSMAWASCIHSVIVASATLPFARAADIHGGYPVFIFGMIWILVWTIVAGICKNTVIFAFCRANHGFALAAIQPASLAMIGAIYKAGKRRNIVLGIFGACAPFGFFAGVASGTLSANFHHWPWYFWTAALLSFLVIIATILTTPQACRDPLPCEIGMDWWGSFTIFSGLLLITYSLSTGSDYDHAYFSWQTLVPLGIGFILLCISVYIELKVASSPLLPKRFFSNPSTIPFILACLFFYGAFGIFLFYATFYLQTVASIPPLTLLTYFTPLGIVGILISLIAGLIMHLTPLTHLLLFSGLAWILTPLLFVFVTRGGGGTTYWALIFPAMVCAALGLDLTFTISTVFLTSSQPLEFQGVAGAVCSSLVNLAIAFSLSFAHVLFSQLRERGVSEEGSYRAVFWLATASAGVGFVVCVGWVRIPRAAGQVGMGKVEAEVGEGDEAADGGFESGEQIKEIGI</sequence>
<name>A0A6A6QLN5_9PEZI</name>
<evidence type="ECO:0000256" key="5">
    <source>
        <dbReference type="SAM" id="MobiDB-lite"/>
    </source>
</evidence>
<reference evidence="8" key="1">
    <citation type="journal article" date="2020" name="Stud. Mycol.">
        <title>101 Dothideomycetes genomes: a test case for predicting lifestyles and emergence of pathogens.</title>
        <authorList>
            <person name="Haridas S."/>
            <person name="Albert R."/>
            <person name="Binder M."/>
            <person name="Bloem J."/>
            <person name="Labutti K."/>
            <person name="Salamov A."/>
            <person name="Andreopoulos B."/>
            <person name="Baker S."/>
            <person name="Barry K."/>
            <person name="Bills G."/>
            <person name="Bluhm B."/>
            <person name="Cannon C."/>
            <person name="Castanera R."/>
            <person name="Culley D."/>
            <person name="Daum C."/>
            <person name="Ezra D."/>
            <person name="Gonzalez J."/>
            <person name="Henrissat B."/>
            <person name="Kuo A."/>
            <person name="Liang C."/>
            <person name="Lipzen A."/>
            <person name="Lutzoni F."/>
            <person name="Magnuson J."/>
            <person name="Mondo S."/>
            <person name="Nolan M."/>
            <person name="Ohm R."/>
            <person name="Pangilinan J."/>
            <person name="Park H.-J."/>
            <person name="Ramirez L."/>
            <person name="Alfaro M."/>
            <person name="Sun H."/>
            <person name="Tritt A."/>
            <person name="Yoshinaga Y."/>
            <person name="Zwiers L.-H."/>
            <person name="Turgeon B."/>
            <person name="Goodwin S."/>
            <person name="Spatafora J."/>
            <person name="Crous P."/>
            <person name="Grigoriev I."/>
        </authorList>
    </citation>
    <scope>NUCLEOTIDE SEQUENCE</scope>
    <source>
        <strain evidence="8">CBS 269.34</strain>
    </source>
</reference>
<dbReference type="OrthoDB" id="2130629at2759"/>
<feature type="transmembrane region" description="Helical" evidence="6">
    <location>
        <begin position="330"/>
        <end position="354"/>
    </location>
</feature>
<dbReference type="GO" id="GO:0022857">
    <property type="term" value="F:transmembrane transporter activity"/>
    <property type="evidence" value="ECO:0007669"/>
    <property type="project" value="InterPro"/>
</dbReference>
<keyword evidence="9" id="KW-1185">Reference proteome</keyword>
<dbReference type="GO" id="GO:0016020">
    <property type="term" value="C:membrane"/>
    <property type="evidence" value="ECO:0007669"/>
    <property type="project" value="UniProtKB-SubCell"/>
</dbReference>
<evidence type="ECO:0000259" key="7">
    <source>
        <dbReference type="PROSITE" id="PS50850"/>
    </source>
</evidence>
<feature type="transmembrane region" description="Helical" evidence="6">
    <location>
        <begin position="192"/>
        <end position="212"/>
    </location>
</feature>
<evidence type="ECO:0000256" key="2">
    <source>
        <dbReference type="ARBA" id="ARBA00022692"/>
    </source>
</evidence>
<feature type="transmembrane region" description="Helical" evidence="6">
    <location>
        <begin position="366"/>
        <end position="387"/>
    </location>
</feature>
<feature type="transmembrane region" description="Helical" evidence="6">
    <location>
        <begin position="136"/>
        <end position="161"/>
    </location>
</feature>
<dbReference type="PANTHER" id="PTHR42718:SF11">
    <property type="entry name" value="MAJOR FACILITATOR SUPERFAMILY (MFS) PROFILE DOMAIN-CONTAINING PROTEIN"/>
    <property type="match status" value="1"/>
</dbReference>
<dbReference type="SUPFAM" id="SSF103473">
    <property type="entry name" value="MFS general substrate transporter"/>
    <property type="match status" value="1"/>
</dbReference>
<evidence type="ECO:0000256" key="6">
    <source>
        <dbReference type="SAM" id="Phobius"/>
    </source>
</evidence>
<feature type="transmembrane region" description="Helical" evidence="6">
    <location>
        <begin position="394"/>
        <end position="413"/>
    </location>
</feature>
<gene>
    <name evidence="8" type="ORF">BU16DRAFT_513077</name>
</gene>
<feature type="transmembrane region" description="Helical" evidence="6">
    <location>
        <begin position="256"/>
        <end position="275"/>
    </location>
</feature>
<keyword evidence="3 6" id="KW-1133">Transmembrane helix</keyword>
<evidence type="ECO:0000313" key="8">
    <source>
        <dbReference type="EMBL" id="KAF2493275.1"/>
    </source>
</evidence>
<organism evidence="8 9">
    <name type="scientific">Lophium mytilinum</name>
    <dbReference type="NCBI Taxonomy" id="390894"/>
    <lineage>
        <taxon>Eukaryota</taxon>
        <taxon>Fungi</taxon>
        <taxon>Dikarya</taxon>
        <taxon>Ascomycota</taxon>
        <taxon>Pezizomycotina</taxon>
        <taxon>Dothideomycetes</taxon>
        <taxon>Pleosporomycetidae</taxon>
        <taxon>Mytilinidiales</taxon>
        <taxon>Mytilinidiaceae</taxon>
        <taxon>Lophium</taxon>
    </lineage>
</organism>
<proteinExistence type="predicted"/>
<evidence type="ECO:0000256" key="3">
    <source>
        <dbReference type="ARBA" id="ARBA00022989"/>
    </source>
</evidence>
<dbReference type="Gene3D" id="1.20.1250.20">
    <property type="entry name" value="MFS general substrate transporter like domains"/>
    <property type="match status" value="2"/>
</dbReference>
<dbReference type="InterPro" id="IPR036259">
    <property type="entry name" value="MFS_trans_sf"/>
</dbReference>
<dbReference type="EMBL" id="MU004192">
    <property type="protein sequence ID" value="KAF2493275.1"/>
    <property type="molecule type" value="Genomic_DNA"/>
</dbReference>
<dbReference type="Proteomes" id="UP000799750">
    <property type="component" value="Unassembled WGS sequence"/>
</dbReference>
<feature type="transmembrane region" description="Helical" evidence="6">
    <location>
        <begin position="224"/>
        <end position="244"/>
    </location>
</feature>
<dbReference type="InterPro" id="IPR011701">
    <property type="entry name" value="MFS"/>
</dbReference>
<keyword evidence="2 6" id="KW-0812">Transmembrane</keyword>
<dbReference type="InterPro" id="IPR020846">
    <property type="entry name" value="MFS_dom"/>
</dbReference>
<accession>A0A6A6QLN5</accession>